<dbReference type="Proteomes" id="UP001151760">
    <property type="component" value="Unassembled WGS sequence"/>
</dbReference>
<name>A0ABQ5ACS4_9ASTR</name>
<dbReference type="InterPro" id="IPR000504">
    <property type="entry name" value="RRM_dom"/>
</dbReference>
<comment type="caution">
    <text evidence="3">The sequence shown here is derived from an EMBL/GenBank/DDBJ whole genome shotgun (WGS) entry which is preliminary data.</text>
</comment>
<reference evidence="3" key="1">
    <citation type="journal article" date="2022" name="Int. J. Mol. Sci.">
        <title>Draft Genome of Tanacetum Coccineum: Genomic Comparison of Closely Related Tanacetum-Family Plants.</title>
        <authorList>
            <person name="Yamashiro T."/>
            <person name="Shiraishi A."/>
            <person name="Nakayama K."/>
            <person name="Satake H."/>
        </authorList>
    </citation>
    <scope>NUCLEOTIDE SEQUENCE</scope>
</reference>
<dbReference type="Pfam" id="PF00076">
    <property type="entry name" value="RRM_1"/>
    <property type="match status" value="1"/>
</dbReference>
<accession>A0ABQ5ACS4</accession>
<organism evidence="3 4">
    <name type="scientific">Tanacetum coccineum</name>
    <dbReference type="NCBI Taxonomy" id="301880"/>
    <lineage>
        <taxon>Eukaryota</taxon>
        <taxon>Viridiplantae</taxon>
        <taxon>Streptophyta</taxon>
        <taxon>Embryophyta</taxon>
        <taxon>Tracheophyta</taxon>
        <taxon>Spermatophyta</taxon>
        <taxon>Magnoliopsida</taxon>
        <taxon>eudicotyledons</taxon>
        <taxon>Gunneridae</taxon>
        <taxon>Pentapetalae</taxon>
        <taxon>asterids</taxon>
        <taxon>campanulids</taxon>
        <taxon>Asterales</taxon>
        <taxon>Asteraceae</taxon>
        <taxon>Asteroideae</taxon>
        <taxon>Anthemideae</taxon>
        <taxon>Anthemidinae</taxon>
        <taxon>Tanacetum</taxon>
    </lineage>
</organism>
<dbReference type="SUPFAM" id="SSF54928">
    <property type="entry name" value="RNA-binding domain, RBD"/>
    <property type="match status" value="1"/>
</dbReference>
<feature type="domain" description="RRM" evidence="2">
    <location>
        <begin position="1"/>
        <end position="42"/>
    </location>
</feature>
<evidence type="ECO:0000313" key="3">
    <source>
        <dbReference type="EMBL" id="GJT00460.1"/>
    </source>
</evidence>
<keyword evidence="4" id="KW-1185">Reference proteome</keyword>
<dbReference type="InterPro" id="IPR012677">
    <property type="entry name" value="Nucleotide-bd_a/b_plait_sf"/>
</dbReference>
<protein>
    <submittedName>
        <fullName evidence="3">Organelle RRM domain-containing protein 6, chloroplastic-like protein isoform X1</fullName>
    </submittedName>
</protein>
<gene>
    <name evidence="3" type="ORF">Tco_0821629</name>
</gene>
<dbReference type="CDD" id="cd00590">
    <property type="entry name" value="RRM_SF"/>
    <property type="match status" value="1"/>
</dbReference>
<evidence type="ECO:0000256" key="1">
    <source>
        <dbReference type="PROSITE-ProRule" id="PRU00176"/>
    </source>
</evidence>
<dbReference type="EMBL" id="BQNB010012196">
    <property type="protein sequence ID" value="GJT00460.1"/>
    <property type="molecule type" value="Genomic_DNA"/>
</dbReference>
<sequence>MEKRRAFAFVNFSSVEQAQQAIIGMHGKLLSGRYVSVYMVKSKFMGSHRAVVQCHNIDGYNHLFHGLSSDVHGFLKNKLMSLPLYINFEYTLDTTFPPLQHTSFPHDTRVLQIDSNIPSTFIHDSPITHDPLIHKVTVSIETLPEKPTSNQCVEVCRHEFCNQASENIQEANVTKKKDKEKTKASYMLASNLIILDPTLLPFQKEKQNAKKNKQARGVVGEGLSLNDFVNDEFSEEEEIDDECENVKNIGKSLGIYIGENQKDFQNNITFDEFLQDLALHGKGT</sequence>
<dbReference type="PROSITE" id="PS50102">
    <property type="entry name" value="RRM"/>
    <property type="match status" value="1"/>
</dbReference>
<dbReference type="InterPro" id="IPR035979">
    <property type="entry name" value="RBD_domain_sf"/>
</dbReference>
<keyword evidence="1" id="KW-0694">RNA-binding</keyword>
<dbReference type="Gene3D" id="3.30.70.330">
    <property type="match status" value="1"/>
</dbReference>
<evidence type="ECO:0000259" key="2">
    <source>
        <dbReference type="PROSITE" id="PS50102"/>
    </source>
</evidence>
<proteinExistence type="predicted"/>
<evidence type="ECO:0000313" key="4">
    <source>
        <dbReference type="Proteomes" id="UP001151760"/>
    </source>
</evidence>
<reference evidence="3" key="2">
    <citation type="submission" date="2022-01" db="EMBL/GenBank/DDBJ databases">
        <authorList>
            <person name="Yamashiro T."/>
            <person name="Shiraishi A."/>
            <person name="Satake H."/>
            <person name="Nakayama K."/>
        </authorList>
    </citation>
    <scope>NUCLEOTIDE SEQUENCE</scope>
</reference>